<protein>
    <submittedName>
        <fullName evidence="2">Uncharacterized protein</fullName>
    </submittedName>
</protein>
<sequence>STSTAALNVQKLKRGPFFSRQHHNGAALPVRHVRLPRTGVCQRHSGSHPADAGETVQKKIWDVEA</sequence>
<dbReference type="EMBL" id="GBEZ01024406">
    <property type="protein sequence ID" value="JAC62585.1"/>
    <property type="molecule type" value="Transcribed_RNA"/>
</dbReference>
<feature type="non-terminal residue" evidence="2">
    <location>
        <position position="1"/>
    </location>
</feature>
<feature type="region of interest" description="Disordered" evidence="1">
    <location>
        <begin position="40"/>
        <end position="65"/>
    </location>
</feature>
<evidence type="ECO:0000313" key="2">
    <source>
        <dbReference type="EMBL" id="JAC62585.1"/>
    </source>
</evidence>
<accession>A0A061QVX0</accession>
<evidence type="ECO:0000256" key="1">
    <source>
        <dbReference type="SAM" id="MobiDB-lite"/>
    </source>
</evidence>
<name>A0A061QVX0_9CHLO</name>
<reference evidence="2" key="1">
    <citation type="submission" date="2014-05" db="EMBL/GenBank/DDBJ databases">
        <title>The transcriptome of the halophilic microalga Tetraselmis sp. GSL018 isolated from the Great Salt Lake, Utah.</title>
        <authorList>
            <person name="Jinkerson R.E."/>
            <person name="D'Adamo S."/>
            <person name="Posewitz M.C."/>
        </authorList>
    </citation>
    <scope>NUCLEOTIDE SEQUENCE</scope>
    <source>
        <strain evidence="2">GSL018</strain>
    </source>
</reference>
<feature type="compositionally biased region" description="Basic and acidic residues" evidence="1">
    <location>
        <begin position="56"/>
        <end position="65"/>
    </location>
</feature>
<organism evidence="2">
    <name type="scientific">Tetraselmis sp. GSL018</name>
    <dbReference type="NCBI Taxonomy" id="582737"/>
    <lineage>
        <taxon>Eukaryota</taxon>
        <taxon>Viridiplantae</taxon>
        <taxon>Chlorophyta</taxon>
        <taxon>core chlorophytes</taxon>
        <taxon>Chlorodendrophyceae</taxon>
        <taxon>Chlorodendrales</taxon>
        <taxon>Chlorodendraceae</taxon>
        <taxon>Tetraselmis</taxon>
    </lineage>
</organism>
<proteinExistence type="predicted"/>
<gene>
    <name evidence="2" type="ORF">TSPGSL018_22958</name>
</gene>
<dbReference type="AlphaFoldDB" id="A0A061QVX0"/>